<dbReference type="Pfam" id="PF00069">
    <property type="entry name" value="Pkinase"/>
    <property type="match status" value="1"/>
</dbReference>
<dbReference type="InterPro" id="IPR011009">
    <property type="entry name" value="Kinase-like_dom_sf"/>
</dbReference>
<dbReference type="EMBL" id="JAPFFF010000043">
    <property type="protein sequence ID" value="KAK8840907.1"/>
    <property type="molecule type" value="Genomic_DNA"/>
</dbReference>
<organism evidence="2 3">
    <name type="scientific">Tritrichomonas musculus</name>
    <dbReference type="NCBI Taxonomy" id="1915356"/>
    <lineage>
        <taxon>Eukaryota</taxon>
        <taxon>Metamonada</taxon>
        <taxon>Parabasalia</taxon>
        <taxon>Tritrichomonadida</taxon>
        <taxon>Tritrichomonadidae</taxon>
        <taxon>Tritrichomonas</taxon>
    </lineage>
</organism>
<evidence type="ECO:0000313" key="3">
    <source>
        <dbReference type="Proteomes" id="UP001470230"/>
    </source>
</evidence>
<dbReference type="PANTHER" id="PTHR44329">
    <property type="entry name" value="SERINE/THREONINE-PROTEIN KINASE TNNI3K-RELATED"/>
    <property type="match status" value="1"/>
</dbReference>
<dbReference type="InterPro" id="IPR051681">
    <property type="entry name" value="Ser/Thr_Kinases-Pseudokinases"/>
</dbReference>
<dbReference type="Proteomes" id="UP001470230">
    <property type="component" value="Unassembled WGS sequence"/>
</dbReference>
<dbReference type="PROSITE" id="PS00109">
    <property type="entry name" value="PROTEIN_KINASE_TYR"/>
    <property type="match status" value="1"/>
</dbReference>
<evidence type="ECO:0000313" key="2">
    <source>
        <dbReference type="EMBL" id="KAK8840907.1"/>
    </source>
</evidence>
<dbReference type="PANTHER" id="PTHR44329:SF214">
    <property type="entry name" value="PROTEIN KINASE DOMAIN-CONTAINING PROTEIN"/>
    <property type="match status" value="1"/>
</dbReference>
<reference evidence="2 3" key="1">
    <citation type="submission" date="2024-04" db="EMBL/GenBank/DDBJ databases">
        <title>Tritrichomonas musculus Genome.</title>
        <authorList>
            <person name="Alves-Ferreira E."/>
            <person name="Grigg M."/>
            <person name="Lorenzi H."/>
            <person name="Galac M."/>
        </authorList>
    </citation>
    <scope>NUCLEOTIDE SEQUENCE [LARGE SCALE GENOMIC DNA]</scope>
    <source>
        <strain evidence="2 3">EAF2021</strain>
    </source>
</reference>
<feature type="domain" description="Protein kinase" evidence="1">
    <location>
        <begin position="1"/>
        <end position="275"/>
    </location>
</feature>
<dbReference type="Gene3D" id="1.10.510.10">
    <property type="entry name" value="Transferase(Phosphotransferase) domain 1"/>
    <property type="match status" value="1"/>
</dbReference>
<name>A0ABR2H3X1_9EUKA</name>
<dbReference type="PROSITE" id="PS50011">
    <property type="entry name" value="PROTEIN_KINASE_DOM"/>
    <property type="match status" value="1"/>
</dbReference>
<protein>
    <recommendedName>
        <fullName evidence="1">Protein kinase domain-containing protein</fullName>
    </recommendedName>
</protein>
<dbReference type="SUPFAM" id="SSF56112">
    <property type="entry name" value="Protein kinase-like (PK-like)"/>
    <property type="match status" value="1"/>
</dbReference>
<evidence type="ECO:0000259" key="1">
    <source>
        <dbReference type="PROSITE" id="PS50011"/>
    </source>
</evidence>
<sequence>MNESLYSTDEIAEDTIVQNHKFSYFPYVGYSLPLENCQYNNIKKTIFDKEMENCICIRKEIFFDPKQREISKYSRELYFLCHLKNLHPGIVEIYGWNEHSIFMEHVKNSSLYMMIKKNKFHFTGTQKTKIALGIAHAVNYLHKLKIVHSDLTLNNVLIDENIEPKICDFGNTKFLSEEPNRVGTIGYIAIELFKEGCKKNSTKLDVFGYGTILWDLAVEDDQPKDKDTPDKDTLNYNRIEDEKVKFLVLGCRANHPDQRFTLDYVIKLIISGEFMYPDSNFAEVREYYTRLEAQTKDISEFEP</sequence>
<dbReference type="InterPro" id="IPR008266">
    <property type="entry name" value="Tyr_kinase_AS"/>
</dbReference>
<comment type="caution">
    <text evidence="2">The sequence shown here is derived from an EMBL/GenBank/DDBJ whole genome shotgun (WGS) entry which is preliminary data.</text>
</comment>
<gene>
    <name evidence="2" type="ORF">M9Y10_027739</name>
</gene>
<accession>A0ABR2H3X1</accession>
<keyword evidence="3" id="KW-1185">Reference proteome</keyword>
<dbReference type="InterPro" id="IPR000719">
    <property type="entry name" value="Prot_kinase_dom"/>
</dbReference>
<proteinExistence type="predicted"/>